<protein>
    <recommendedName>
        <fullName evidence="5">Short-chain dehydrogenase</fullName>
    </recommendedName>
</protein>
<keyword evidence="4" id="KW-1185">Reference proteome</keyword>
<organism evidence="3 4">
    <name type="scientific">Actinotalea ferrariae CF5-4</name>
    <dbReference type="NCBI Taxonomy" id="948458"/>
    <lineage>
        <taxon>Bacteria</taxon>
        <taxon>Bacillati</taxon>
        <taxon>Actinomycetota</taxon>
        <taxon>Actinomycetes</taxon>
        <taxon>Micrococcales</taxon>
        <taxon>Cellulomonadaceae</taxon>
        <taxon>Actinotalea</taxon>
    </lineage>
</organism>
<dbReference type="Gene3D" id="3.40.50.720">
    <property type="entry name" value="NAD(P)-binding Rossmann-like Domain"/>
    <property type="match status" value="1"/>
</dbReference>
<keyword evidence="2" id="KW-0560">Oxidoreductase</keyword>
<dbReference type="SUPFAM" id="SSF51735">
    <property type="entry name" value="NAD(P)-binding Rossmann-fold domains"/>
    <property type="match status" value="1"/>
</dbReference>
<dbReference type="RefSeq" id="WP_034228288.1">
    <property type="nucleotide sequence ID" value="NZ_AXCW01000276.1"/>
</dbReference>
<dbReference type="Proteomes" id="UP000019753">
    <property type="component" value="Unassembled WGS sequence"/>
</dbReference>
<dbReference type="Pfam" id="PF13561">
    <property type="entry name" value="adh_short_C2"/>
    <property type="match status" value="1"/>
</dbReference>
<reference evidence="3 4" key="1">
    <citation type="submission" date="2014-01" db="EMBL/GenBank/DDBJ databases">
        <title>Actinotalea ferrariae CF5-4.</title>
        <authorList>
            <person name="Chen F."/>
            <person name="Li Y."/>
            <person name="Wang G."/>
        </authorList>
    </citation>
    <scope>NUCLEOTIDE SEQUENCE [LARGE SCALE GENOMIC DNA]</scope>
    <source>
        <strain evidence="3 4">CF5-4</strain>
    </source>
</reference>
<dbReference type="PANTHER" id="PTHR24321">
    <property type="entry name" value="DEHYDROGENASES, SHORT CHAIN"/>
    <property type="match status" value="1"/>
</dbReference>
<evidence type="ECO:0008006" key="5">
    <source>
        <dbReference type="Google" id="ProtNLM"/>
    </source>
</evidence>
<dbReference type="PRINTS" id="PR00081">
    <property type="entry name" value="GDHRDH"/>
</dbReference>
<dbReference type="PANTHER" id="PTHR24321:SF14">
    <property type="entry name" value="SHORT-CHAIN TYPE DEHYDROGENASE_REDUCTASE BLR2146-RELATED"/>
    <property type="match status" value="1"/>
</dbReference>
<dbReference type="InterPro" id="IPR002347">
    <property type="entry name" value="SDR_fam"/>
</dbReference>
<dbReference type="EMBL" id="AXCW01000276">
    <property type="protein sequence ID" value="EYR62289.1"/>
    <property type="molecule type" value="Genomic_DNA"/>
</dbReference>
<comment type="caution">
    <text evidence="3">The sequence shown here is derived from an EMBL/GenBank/DDBJ whole genome shotgun (WGS) entry which is preliminary data.</text>
</comment>
<dbReference type="GO" id="GO:0016491">
    <property type="term" value="F:oxidoreductase activity"/>
    <property type="evidence" value="ECO:0007669"/>
    <property type="project" value="UniProtKB-KW"/>
</dbReference>
<dbReference type="PRINTS" id="PR00080">
    <property type="entry name" value="SDRFAMILY"/>
</dbReference>
<comment type="similarity">
    <text evidence="1">Belongs to the short-chain dehydrogenases/reductases (SDR) family.</text>
</comment>
<evidence type="ECO:0000256" key="1">
    <source>
        <dbReference type="ARBA" id="ARBA00006484"/>
    </source>
</evidence>
<accession>A0A021VM52</accession>
<evidence type="ECO:0000256" key="2">
    <source>
        <dbReference type="ARBA" id="ARBA00023002"/>
    </source>
</evidence>
<gene>
    <name evidence="3" type="ORF">N866_09875</name>
</gene>
<sequence>GAASGIGRGCAAALLDAGAAVVGWDLSPGVATAFDSPDWLGLQVDVTDAEAVDAALAAGVDHFGGLDVLVVAAGIFPSSQPLADLPPETWRRTMAVNVDAVALLYGRVHPLLRLAPAGGRVVVVASKNVAAPGPGAAAYSASKAALTQLSRVAALEWAPDGIRVNLVHPDAVFDTGLWTPELLAARAEHYGMSVDDYKRRNLLRTEVTSAAVGRLVLAMADDTFACTTGAQVPIDGGNERVI</sequence>
<feature type="non-terminal residue" evidence="3">
    <location>
        <position position="1"/>
    </location>
</feature>
<dbReference type="InterPro" id="IPR020904">
    <property type="entry name" value="Sc_DH/Rdtase_CS"/>
</dbReference>
<dbReference type="AlphaFoldDB" id="A0A021VM52"/>
<dbReference type="PROSITE" id="PS00061">
    <property type="entry name" value="ADH_SHORT"/>
    <property type="match status" value="1"/>
</dbReference>
<evidence type="ECO:0000313" key="3">
    <source>
        <dbReference type="EMBL" id="EYR62289.1"/>
    </source>
</evidence>
<name>A0A021VM52_9CELL</name>
<dbReference type="OrthoDB" id="9774430at2"/>
<evidence type="ECO:0000313" key="4">
    <source>
        <dbReference type="Proteomes" id="UP000019753"/>
    </source>
</evidence>
<dbReference type="InterPro" id="IPR036291">
    <property type="entry name" value="NAD(P)-bd_dom_sf"/>
</dbReference>
<proteinExistence type="inferred from homology"/>